<dbReference type="EMBL" id="CP033968">
    <property type="protein sequence ID" value="AZG12163.1"/>
    <property type="molecule type" value="Genomic_DNA"/>
</dbReference>
<keyword evidence="1" id="KW-0812">Transmembrane</keyword>
<organism evidence="2 3">
    <name type="scientific">Cupriavidus pauculus</name>
    <dbReference type="NCBI Taxonomy" id="82633"/>
    <lineage>
        <taxon>Bacteria</taxon>
        <taxon>Pseudomonadati</taxon>
        <taxon>Pseudomonadota</taxon>
        <taxon>Betaproteobacteria</taxon>
        <taxon>Burkholderiales</taxon>
        <taxon>Burkholderiaceae</taxon>
        <taxon>Cupriavidus</taxon>
    </lineage>
</organism>
<dbReference type="NCBIfam" id="TIGR02762">
    <property type="entry name" value="TraL_TIGR"/>
    <property type="match status" value="1"/>
</dbReference>
<dbReference type="Pfam" id="PF07178">
    <property type="entry name" value="TraL"/>
    <property type="match status" value="1"/>
</dbReference>
<evidence type="ECO:0000256" key="1">
    <source>
        <dbReference type="SAM" id="Phobius"/>
    </source>
</evidence>
<proteinExistence type="predicted"/>
<dbReference type="KEGG" id="cpau:EHF44_01465"/>
<dbReference type="GeneID" id="60824993"/>
<evidence type="ECO:0000313" key="2">
    <source>
        <dbReference type="EMBL" id="AZG12163.1"/>
    </source>
</evidence>
<dbReference type="RefSeq" id="WP_017515798.1">
    <property type="nucleotide sequence ID" value="NZ_CP033968.1"/>
</dbReference>
<sequence length="94" mass="10793">MKEIDIPRYVDNQPQLFFWELDEAIIFIGCLAGGISLGGYFTLVSMALGYGAVKAFRRFKNGSLEGILYHLCYWAGLMALNKQYQDSSKRDFFY</sequence>
<geneLocation type="plasmid" evidence="2">
    <name>unnamed1</name>
</geneLocation>
<keyword evidence="1" id="KW-0472">Membrane</keyword>
<protein>
    <submittedName>
        <fullName evidence="2">Type IV conjugative transfer system protein TraL</fullName>
    </submittedName>
</protein>
<keyword evidence="1" id="KW-1133">Transmembrane helix</keyword>
<keyword evidence="2" id="KW-0614">Plasmid</keyword>
<name>A0A3G8GVD2_9BURK</name>
<dbReference type="InterPro" id="IPR009838">
    <property type="entry name" value="T4SS_TraL"/>
</dbReference>
<dbReference type="Proteomes" id="UP000270411">
    <property type="component" value="Plasmid unnamed1"/>
</dbReference>
<dbReference type="GO" id="GO:0019867">
    <property type="term" value="C:outer membrane"/>
    <property type="evidence" value="ECO:0007669"/>
    <property type="project" value="InterPro"/>
</dbReference>
<feature type="transmembrane region" description="Helical" evidence="1">
    <location>
        <begin position="24"/>
        <end position="50"/>
    </location>
</feature>
<gene>
    <name evidence="2" type="primary">traL</name>
    <name evidence="2" type="ORF">EHF44_01465</name>
</gene>
<dbReference type="OrthoDB" id="9813422at2"/>
<reference evidence="3" key="1">
    <citation type="submission" date="2018-11" db="EMBL/GenBank/DDBJ databases">
        <title>FDA dAtabase for Regulatory Grade micrObial Sequences (FDA-ARGOS): Supporting development and validation of Infectious Disease Dx tests.</title>
        <authorList>
            <person name="Goldberg B."/>
            <person name="Campos J."/>
            <person name="Tallon L."/>
            <person name="Sadzewicz L."/>
            <person name="Zhao X."/>
            <person name="Vavikolanu K."/>
            <person name="Mehta A."/>
            <person name="Aluvathingal J."/>
            <person name="Nadendla S."/>
            <person name="Geyer C."/>
            <person name="Nandy P."/>
            <person name="Yan Y."/>
            <person name="Sichtig H."/>
        </authorList>
    </citation>
    <scope>NUCLEOTIDE SEQUENCE [LARGE SCALE GENOMIC DNA]</scope>
    <source>
        <strain evidence="3">FDAARGOS_614</strain>
        <plasmid evidence="3">unnamed1</plasmid>
    </source>
</reference>
<evidence type="ECO:0000313" key="3">
    <source>
        <dbReference type="Proteomes" id="UP000270411"/>
    </source>
</evidence>
<accession>A0A3G8GVD2</accession>
<dbReference type="AlphaFoldDB" id="A0A3G8GVD2"/>